<evidence type="ECO:0000313" key="2">
    <source>
        <dbReference type="EMBL" id="KAK9727448.1"/>
    </source>
</evidence>
<keyword evidence="3" id="KW-1185">Reference proteome</keyword>
<name>A0ABR2W8Y8_9FUNG</name>
<keyword evidence="1" id="KW-0812">Transmembrane</keyword>
<dbReference type="Proteomes" id="UP001479436">
    <property type="component" value="Unassembled WGS sequence"/>
</dbReference>
<dbReference type="PANTHER" id="PTHR28110:SF1">
    <property type="entry name" value="TRANSMEMBRANE PROTEIN"/>
    <property type="match status" value="1"/>
</dbReference>
<accession>A0ABR2W8Y8</accession>
<sequence length="284" mass="32531">MSQKGQHIRINIPLSEYSRPLKRPTKRVVLVLILSTLLLFTIIIHVFLSNEKTNPTSYQKNLANGLESTRDTYKLNKLEEIVIVAGHAIYKGNEEENQLHLEDNWVLEEFQKNGQIEVFLKHIEAGVSLAKDRPNSLLVFSGGQTRDKAGARSEAQSYWVLAEKMGLLDTSEILHRAVTEEHARDSYENILFSLCRFHEVTGSYPKNITIIGFEFKRVRFTEIHRKALGIPNERFHYIGIDGSLMNLPTVGESLNSLEPFKKDLYGCHGSLLEKKVSRNPFRQR</sequence>
<dbReference type="PANTHER" id="PTHR28110">
    <property type="entry name" value="TRANSMEMBRANE PROTEIN"/>
    <property type="match status" value="1"/>
</dbReference>
<feature type="transmembrane region" description="Helical" evidence="1">
    <location>
        <begin position="28"/>
        <end position="48"/>
    </location>
</feature>
<evidence type="ECO:0000313" key="3">
    <source>
        <dbReference type="Proteomes" id="UP001479436"/>
    </source>
</evidence>
<gene>
    <name evidence="2" type="ORF">K7432_001830</name>
</gene>
<keyword evidence="1" id="KW-0472">Membrane</keyword>
<dbReference type="InterPro" id="IPR055323">
    <property type="entry name" value="C57A10.07/YOR238W"/>
</dbReference>
<dbReference type="EMBL" id="JASJQH010006920">
    <property type="protein sequence ID" value="KAK9727448.1"/>
    <property type="molecule type" value="Genomic_DNA"/>
</dbReference>
<evidence type="ECO:0000256" key="1">
    <source>
        <dbReference type="SAM" id="Phobius"/>
    </source>
</evidence>
<proteinExistence type="predicted"/>
<comment type="caution">
    <text evidence="2">The sequence shown here is derived from an EMBL/GenBank/DDBJ whole genome shotgun (WGS) entry which is preliminary data.</text>
</comment>
<organism evidence="2 3">
    <name type="scientific">Basidiobolus ranarum</name>
    <dbReference type="NCBI Taxonomy" id="34480"/>
    <lineage>
        <taxon>Eukaryota</taxon>
        <taxon>Fungi</taxon>
        <taxon>Fungi incertae sedis</taxon>
        <taxon>Zoopagomycota</taxon>
        <taxon>Entomophthoromycotina</taxon>
        <taxon>Basidiobolomycetes</taxon>
        <taxon>Basidiobolales</taxon>
        <taxon>Basidiobolaceae</taxon>
        <taxon>Basidiobolus</taxon>
    </lineage>
</organism>
<evidence type="ECO:0008006" key="4">
    <source>
        <dbReference type="Google" id="ProtNLM"/>
    </source>
</evidence>
<reference evidence="2 3" key="1">
    <citation type="submission" date="2023-04" db="EMBL/GenBank/DDBJ databases">
        <title>Genome of Basidiobolus ranarum AG-B5.</title>
        <authorList>
            <person name="Stajich J.E."/>
            <person name="Carter-House D."/>
            <person name="Gryganskyi A."/>
        </authorList>
    </citation>
    <scope>NUCLEOTIDE SEQUENCE [LARGE SCALE GENOMIC DNA]</scope>
    <source>
        <strain evidence="2 3">AG-B5</strain>
    </source>
</reference>
<keyword evidence="1" id="KW-1133">Transmembrane helix</keyword>
<protein>
    <recommendedName>
        <fullName evidence="4">DUF218 domain-containing protein</fullName>
    </recommendedName>
</protein>